<gene>
    <name evidence="1" type="ORF">DEJ46_31915</name>
</gene>
<reference evidence="1 2" key="1">
    <citation type="submission" date="2018-05" db="EMBL/GenBank/DDBJ databases">
        <title>Streptomyces venezuelae.</title>
        <authorList>
            <person name="Kim W."/>
            <person name="Lee N."/>
            <person name="Cho B.-K."/>
        </authorList>
    </citation>
    <scope>NUCLEOTIDE SEQUENCE [LARGE SCALE GENOMIC DNA]</scope>
    <source>
        <strain evidence="1 2">ATCC 15068</strain>
    </source>
</reference>
<evidence type="ECO:0000313" key="2">
    <source>
        <dbReference type="Proteomes" id="UP000324106"/>
    </source>
</evidence>
<proteinExistence type="predicted"/>
<dbReference type="EMBL" id="CP029194">
    <property type="protein sequence ID" value="QES23168.1"/>
    <property type="molecule type" value="Genomic_DNA"/>
</dbReference>
<evidence type="ECO:0000313" key="1">
    <source>
        <dbReference type="EMBL" id="QES23168.1"/>
    </source>
</evidence>
<name>A0A5P2B057_STRVZ</name>
<sequence length="83" mass="9003">MAAMSQLGHRLRSVKFTFGLAPTGFTACRETVGPALEHALTDRATLCGIPQRQVTAYRHLFVAKRSGRCSACRVKAVDATSRP</sequence>
<organism evidence="1 2">
    <name type="scientific">Streptomyces venezuelae</name>
    <dbReference type="NCBI Taxonomy" id="54571"/>
    <lineage>
        <taxon>Bacteria</taxon>
        <taxon>Bacillati</taxon>
        <taxon>Actinomycetota</taxon>
        <taxon>Actinomycetes</taxon>
        <taxon>Kitasatosporales</taxon>
        <taxon>Streptomycetaceae</taxon>
        <taxon>Streptomyces</taxon>
    </lineage>
</organism>
<accession>A0A5P2B057</accession>
<dbReference type="AlphaFoldDB" id="A0A5P2B057"/>
<protein>
    <submittedName>
        <fullName evidence="1">Uncharacterized protein</fullName>
    </submittedName>
</protein>
<dbReference type="Proteomes" id="UP000324106">
    <property type="component" value="Chromosome"/>
</dbReference>